<keyword evidence="3" id="KW-1185">Reference proteome</keyword>
<name>A0A8H5HW67_9AGAR</name>
<accession>A0A8H5HW67</accession>
<feature type="region of interest" description="Disordered" evidence="1">
    <location>
        <begin position="1"/>
        <end position="67"/>
    </location>
</feature>
<dbReference type="Proteomes" id="UP000518752">
    <property type="component" value="Unassembled WGS sequence"/>
</dbReference>
<feature type="compositionally biased region" description="Low complexity" evidence="1">
    <location>
        <begin position="23"/>
        <end position="34"/>
    </location>
</feature>
<proteinExistence type="predicted"/>
<organism evidence="2 3">
    <name type="scientific">Collybiopsis confluens</name>
    <dbReference type="NCBI Taxonomy" id="2823264"/>
    <lineage>
        <taxon>Eukaryota</taxon>
        <taxon>Fungi</taxon>
        <taxon>Dikarya</taxon>
        <taxon>Basidiomycota</taxon>
        <taxon>Agaricomycotina</taxon>
        <taxon>Agaricomycetes</taxon>
        <taxon>Agaricomycetidae</taxon>
        <taxon>Agaricales</taxon>
        <taxon>Marasmiineae</taxon>
        <taxon>Omphalotaceae</taxon>
        <taxon>Collybiopsis</taxon>
    </lineage>
</organism>
<protein>
    <submittedName>
        <fullName evidence="2">Uncharacterized protein</fullName>
    </submittedName>
</protein>
<evidence type="ECO:0000313" key="3">
    <source>
        <dbReference type="Proteomes" id="UP000518752"/>
    </source>
</evidence>
<dbReference type="AlphaFoldDB" id="A0A8H5HW67"/>
<comment type="caution">
    <text evidence="2">The sequence shown here is derived from an EMBL/GenBank/DDBJ whole genome shotgun (WGS) entry which is preliminary data.</text>
</comment>
<sequence length="93" mass="10098">MSSHPTSPVAKPQTRYTEPLRASPGSTLSGSPPLNTSLHSLTREASRTSLRSMLAGSMSTPNGRKPAIRVDPSMLTCFDAADRELYDLWVPKK</sequence>
<dbReference type="OrthoDB" id="2669285at2759"/>
<evidence type="ECO:0000256" key="1">
    <source>
        <dbReference type="SAM" id="MobiDB-lite"/>
    </source>
</evidence>
<dbReference type="EMBL" id="JAACJN010000014">
    <property type="protein sequence ID" value="KAF5390672.1"/>
    <property type="molecule type" value="Genomic_DNA"/>
</dbReference>
<feature type="compositionally biased region" description="Polar residues" evidence="1">
    <location>
        <begin position="47"/>
        <end position="62"/>
    </location>
</feature>
<reference evidence="2 3" key="1">
    <citation type="journal article" date="2020" name="ISME J.">
        <title>Uncovering the hidden diversity of litter-decomposition mechanisms in mushroom-forming fungi.</title>
        <authorList>
            <person name="Floudas D."/>
            <person name="Bentzer J."/>
            <person name="Ahren D."/>
            <person name="Johansson T."/>
            <person name="Persson P."/>
            <person name="Tunlid A."/>
        </authorList>
    </citation>
    <scope>NUCLEOTIDE SEQUENCE [LARGE SCALE GENOMIC DNA]</scope>
    <source>
        <strain evidence="2 3">CBS 406.79</strain>
    </source>
</reference>
<gene>
    <name evidence="2" type="ORF">D9757_002744</name>
</gene>
<evidence type="ECO:0000313" key="2">
    <source>
        <dbReference type="EMBL" id="KAF5390672.1"/>
    </source>
</evidence>